<dbReference type="Gramene" id="OMERI08G07890.1">
    <property type="protein sequence ID" value="OMERI08G07890.1"/>
    <property type="gene ID" value="OMERI08G07890"/>
</dbReference>
<feature type="compositionally biased region" description="Low complexity" evidence="6">
    <location>
        <begin position="474"/>
        <end position="487"/>
    </location>
</feature>
<evidence type="ECO:0000256" key="6">
    <source>
        <dbReference type="SAM" id="MobiDB-lite"/>
    </source>
</evidence>
<dbReference type="PANTHER" id="PTHR34397:SF15">
    <property type="entry name" value="OS08G0282100 PROTEIN"/>
    <property type="match status" value="1"/>
</dbReference>
<feature type="compositionally biased region" description="Acidic residues" evidence="6">
    <location>
        <begin position="538"/>
        <end position="548"/>
    </location>
</feature>
<evidence type="ECO:0000256" key="3">
    <source>
        <dbReference type="ARBA" id="ARBA00023125"/>
    </source>
</evidence>
<sequence length="548" mass="59341">MSPPQDPPCDIAAAAVVVSPDPKSHHDGGDEDVDRPVQPPSAAVPANNPRRPVEIETSYYVLMPVHELHGGAGGSGDRPPPKKRPATSGSCSGAVDDDSSPPSLPPKKRKVAVDYRVDSFGGSGSRNRETPPAVTRHGGGGGAPAGSTAMDPALANELRRREIKFGKRKVKAEAALTAPITTKLPPREKLMHDGIRAAAAATPRLLPPPPPPLPAMNGQLHNDIVDNLSAELRELLDALGATAPRYVCTKSLKRSDVDLNQNRLLISCKQGEVFKCPITHLFTGEETIIVNKNPDETKETKKKKKKKKKKKNKKRRNNDDNEEKEPGLKVKKKKNKNEEKERPGLKVTMLDHGGDTYATTCRYLTSNGGYRFIGEWGKFLRNNGLAVCVNKGEEWTRSVHVKLLEFRSRRLPQADKSGHPDGALGFVVLHGDNSDSDDGEDGPCKGKAPPPANAKKNKKKKKKKKSNSKEHVNATSSSSASASVAAERVTRSVEQEADDEDEWIQRAVNGMLKLHEGSQGEQQVPLASKEEAGSTPSSDEEEKAEAKC</sequence>
<dbReference type="AlphaFoldDB" id="A0A0E0EJU1"/>
<evidence type="ECO:0000313" key="8">
    <source>
        <dbReference type="Proteomes" id="UP000008021"/>
    </source>
</evidence>
<evidence type="ECO:0000313" key="7">
    <source>
        <dbReference type="EnsemblPlants" id="OMERI08G07890.1"/>
    </source>
</evidence>
<feature type="region of interest" description="Disordered" evidence="6">
    <location>
        <begin position="67"/>
        <end position="150"/>
    </location>
</feature>
<dbReference type="InterPro" id="IPR015300">
    <property type="entry name" value="DNA-bd_pseudobarrel_sf"/>
</dbReference>
<dbReference type="PANTHER" id="PTHR34397">
    <property type="entry name" value="OS05G0237600 PROTEIN"/>
    <property type="match status" value="1"/>
</dbReference>
<evidence type="ECO:0000256" key="4">
    <source>
        <dbReference type="ARBA" id="ARBA00023163"/>
    </source>
</evidence>
<feature type="region of interest" description="Disordered" evidence="6">
    <location>
        <begin position="15"/>
        <end position="52"/>
    </location>
</feature>
<keyword evidence="3" id="KW-0238">DNA-binding</keyword>
<feature type="compositionally biased region" description="Basic residues" evidence="6">
    <location>
        <begin position="300"/>
        <end position="316"/>
    </location>
</feature>
<reference evidence="7" key="2">
    <citation type="submission" date="2018-05" db="EMBL/GenBank/DDBJ databases">
        <title>OmerRS3 (Oryza meridionalis Reference Sequence Version 3).</title>
        <authorList>
            <person name="Zhang J."/>
            <person name="Kudrna D."/>
            <person name="Lee S."/>
            <person name="Talag J."/>
            <person name="Welchert J."/>
            <person name="Wing R.A."/>
        </authorList>
    </citation>
    <scope>NUCLEOTIDE SEQUENCE [LARGE SCALE GENOMIC DNA]</scope>
    <source>
        <strain evidence="7">cv. OR44</strain>
    </source>
</reference>
<protein>
    <submittedName>
        <fullName evidence="7">Uncharacterized protein</fullName>
    </submittedName>
</protein>
<feature type="region of interest" description="Disordered" evidence="6">
    <location>
        <begin position="296"/>
        <end position="351"/>
    </location>
</feature>
<keyword evidence="5" id="KW-0539">Nucleus</keyword>
<feature type="region of interest" description="Disordered" evidence="6">
    <location>
        <begin position="412"/>
        <end position="548"/>
    </location>
</feature>
<reference evidence="7" key="1">
    <citation type="submission" date="2015-04" db="UniProtKB">
        <authorList>
            <consortium name="EnsemblPlants"/>
        </authorList>
    </citation>
    <scope>IDENTIFICATION</scope>
</reference>
<dbReference type="STRING" id="40149.A0A0E0EJU1"/>
<evidence type="ECO:0000256" key="1">
    <source>
        <dbReference type="ARBA" id="ARBA00004123"/>
    </source>
</evidence>
<dbReference type="HOGENOM" id="CLU_481816_0_0_1"/>
<dbReference type="eggNOG" id="KOG0205">
    <property type="taxonomic scope" value="Eukaryota"/>
</dbReference>
<dbReference type="SUPFAM" id="SSF101936">
    <property type="entry name" value="DNA-binding pseudobarrel domain"/>
    <property type="match status" value="1"/>
</dbReference>
<feature type="compositionally biased region" description="Basic residues" evidence="6">
    <location>
        <begin position="455"/>
        <end position="466"/>
    </location>
</feature>
<organism evidence="7">
    <name type="scientific">Oryza meridionalis</name>
    <dbReference type="NCBI Taxonomy" id="40149"/>
    <lineage>
        <taxon>Eukaryota</taxon>
        <taxon>Viridiplantae</taxon>
        <taxon>Streptophyta</taxon>
        <taxon>Embryophyta</taxon>
        <taxon>Tracheophyta</taxon>
        <taxon>Spermatophyta</taxon>
        <taxon>Magnoliopsida</taxon>
        <taxon>Liliopsida</taxon>
        <taxon>Poales</taxon>
        <taxon>Poaceae</taxon>
        <taxon>BOP clade</taxon>
        <taxon>Oryzoideae</taxon>
        <taxon>Oryzeae</taxon>
        <taxon>Oryzinae</taxon>
        <taxon>Oryza</taxon>
    </lineage>
</organism>
<proteinExistence type="predicted"/>
<keyword evidence="2" id="KW-0805">Transcription regulation</keyword>
<dbReference type="Proteomes" id="UP000008021">
    <property type="component" value="Chromosome 8"/>
</dbReference>
<dbReference type="EnsemblPlants" id="OMERI08G07890.1">
    <property type="protein sequence ID" value="OMERI08G07890.1"/>
    <property type="gene ID" value="OMERI08G07890"/>
</dbReference>
<dbReference type="Gene3D" id="2.40.330.10">
    <property type="entry name" value="DNA-binding pseudobarrel domain"/>
    <property type="match status" value="1"/>
</dbReference>
<dbReference type="GO" id="GO:0005634">
    <property type="term" value="C:nucleus"/>
    <property type="evidence" value="ECO:0007669"/>
    <property type="project" value="UniProtKB-SubCell"/>
</dbReference>
<evidence type="ECO:0000256" key="5">
    <source>
        <dbReference type="ARBA" id="ARBA00023242"/>
    </source>
</evidence>
<keyword evidence="4" id="KW-0804">Transcription</keyword>
<dbReference type="GO" id="GO:0003677">
    <property type="term" value="F:DNA binding"/>
    <property type="evidence" value="ECO:0007669"/>
    <property type="project" value="UniProtKB-KW"/>
</dbReference>
<keyword evidence="8" id="KW-1185">Reference proteome</keyword>
<comment type="subcellular location">
    <subcellularLocation>
        <location evidence="1">Nucleus</location>
    </subcellularLocation>
</comment>
<evidence type="ECO:0000256" key="2">
    <source>
        <dbReference type="ARBA" id="ARBA00023015"/>
    </source>
</evidence>
<name>A0A0E0EJU1_9ORYZ</name>
<accession>A0A0E0EJU1</accession>